<dbReference type="PRINTS" id="PR00053">
    <property type="entry name" value="FORKHEAD"/>
</dbReference>
<dbReference type="InterPro" id="IPR036388">
    <property type="entry name" value="WH-like_DNA-bd_sf"/>
</dbReference>
<sequence>MDMFGRKGRDPLLFDCDDKNDLDSLLGDRDYSKLDTSGLDIDLDAALDPTSDLGNWLHNSSLSQLTSALDTDNDASLSEGNLLPVNPESIMAPMQMPQQPQACDIDSDMDIANSAAMRLHANCRDVESLQKAVLVQQQQQQSSQTQHIQLVAMPVATAAVSNGSAHSTPVHSPMKANTIILDPSNINTFSVAGTTYIASPQKLQGVSSSQKTRCVLTPSQCSPVLVGHLQSGINLVQNRPITVTVASPLKNTNYTVTHHQHEDDIRTVHSIVSHEEKVYPKPVFSYSCLIALALKNSKTGNLPVSEIYNFMCENFPYFKTAPDGWKNSVRHNLSLNKCFAKVDNPKLSSGAKKGCLWALNPAKKKKMEEEISKWGKKDPVTLLNSMAYPENLEAIEKGQAGLPLRKDGDDENCPSPAPSAPLKKEIAATPKRAESLVATEYKEETYEVLEQEYASHAHHWAHEPDEDVHIDVFTNSPLASSPLLACGSPLPHTPSRSVHKTGSGTPTMYQGTFYTSSPLRLSAGVSPASVRANLFGVVTPPRTLSALN</sequence>
<dbReference type="SUPFAM" id="SSF46785">
    <property type="entry name" value="Winged helix' DNA-binding domain"/>
    <property type="match status" value="1"/>
</dbReference>
<keyword evidence="1" id="KW-0217">Developmental protein</keyword>
<gene>
    <name evidence="9" type="ORF">BaRGS_00031557</name>
</gene>
<feature type="domain" description="Fork-head" evidence="8">
    <location>
        <begin position="281"/>
        <end position="378"/>
    </location>
</feature>
<evidence type="ECO:0000256" key="3">
    <source>
        <dbReference type="ARBA" id="ARBA00023125"/>
    </source>
</evidence>
<comment type="subcellular location">
    <subcellularLocation>
        <location evidence="6">Nucleus</location>
    </subcellularLocation>
</comment>
<dbReference type="PROSITE" id="PS50039">
    <property type="entry name" value="FORK_HEAD_3"/>
    <property type="match status" value="1"/>
</dbReference>
<evidence type="ECO:0000256" key="1">
    <source>
        <dbReference type="ARBA" id="ARBA00022473"/>
    </source>
</evidence>
<organism evidence="9 10">
    <name type="scientific">Batillaria attramentaria</name>
    <dbReference type="NCBI Taxonomy" id="370345"/>
    <lineage>
        <taxon>Eukaryota</taxon>
        <taxon>Metazoa</taxon>
        <taxon>Spiralia</taxon>
        <taxon>Lophotrochozoa</taxon>
        <taxon>Mollusca</taxon>
        <taxon>Gastropoda</taxon>
        <taxon>Caenogastropoda</taxon>
        <taxon>Sorbeoconcha</taxon>
        <taxon>Cerithioidea</taxon>
        <taxon>Batillariidae</taxon>
        <taxon>Batillaria</taxon>
    </lineage>
</organism>
<comment type="caution">
    <text evidence="9">The sequence shown here is derived from an EMBL/GenBank/DDBJ whole genome shotgun (WGS) entry which is preliminary data.</text>
</comment>
<protein>
    <recommendedName>
        <fullName evidence="8">Fork-head domain-containing protein</fullName>
    </recommendedName>
</protein>
<evidence type="ECO:0000256" key="2">
    <source>
        <dbReference type="ARBA" id="ARBA00023015"/>
    </source>
</evidence>
<accession>A0ABD0JQJ2</accession>
<dbReference type="CDD" id="cd20030">
    <property type="entry name" value="FH_FOXN1-like"/>
    <property type="match status" value="1"/>
</dbReference>
<evidence type="ECO:0000256" key="4">
    <source>
        <dbReference type="ARBA" id="ARBA00023163"/>
    </source>
</evidence>
<feature type="region of interest" description="Disordered" evidence="7">
    <location>
        <begin position="407"/>
        <end position="428"/>
    </location>
</feature>
<evidence type="ECO:0000256" key="5">
    <source>
        <dbReference type="ARBA" id="ARBA00023242"/>
    </source>
</evidence>
<keyword evidence="10" id="KW-1185">Reference proteome</keyword>
<dbReference type="GO" id="GO:0003677">
    <property type="term" value="F:DNA binding"/>
    <property type="evidence" value="ECO:0007669"/>
    <property type="project" value="UniProtKB-UniRule"/>
</dbReference>
<keyword evidence="5 6" id="KW-0539">Nucleus</keyword>
<dbReference type="InterPro" id="IPR049624">
    <property type="entry name" value="FOXN1_4"/>
</dbReference>
<evidence type="ECO:0000259" key="8">
    <source>
        <dbReference type="PROSITE" id="PS50039"/>
    </source>
</evidence>
<dbReference type="Proteomes" id="UP001519460">
    <property type="component" value="Unassembled WGS sequence"/>
</dbReference>
<dbReference type="EMBL" id="JACVVK020000356">
    <property type="protein sequence ID" value="KAK7477172.1"/>
    <property type="molecule type" value="Genomic_DNA"/>
</dbReference>
<dbReference type="InterPro" id="IPR036390">
    <property type="entry name" value="WH_DNA-bd_sf"/>
</dbReference>
<dbReference type="InterPro" id="IPR030456">
    <property type="entry name" value="TF_fork_head_CS_2"/>
</dbReference>
<dbReference type="PROSITE" id="PS00658">
    <property type="entry name" value="FORK_HEAD_2"/>
    <property type="match status" value="1"/>
</dbReference>
<dbReference type="Gene3D" id="1.10.10.10">
    <property type="entry name" value="Winged helix-like DNA-binding domain superfamily/Winged helix DNA-binding domain"/>
    <property type="match status" value="1"/>
</dbReference>
<keyword evidence="4" id="KW-0804">Transcription</keyword>
<proteinExistence type="predicted"/>
<dbReference type="PANTHER" id="PTHR46721:SF3">
    <property type="entry name" value="FORKHEAD BOX N1"/>
    <property type="match status" value="1"/>
</dbReference>
<keyword evidence="2" id="KW-0805">Transcription regulation</keyword>
<evidence type="ECO:0000313" key="10">
    <source>
        <dbReference type="Proteomes" id="UP001519460"/>
    </source>
</evidence>
<evidence type="ECO:0000256" key="6">
    <source>
        <dbReference type="PROSITE-ProRule" id="PRU00089"/>
    </source>
</evidence>
<dbReference type="GO" id="GO:0005634">
    <property type="term" value="C:nucleus"/>
    <property type="evidence" value="ECO:0007669"/>
    <property type="project" value="UniProtKB-SubCell"/>
</dbReference>
<dbReference type="InterPro" id="IPR001766">
    <property type="entry name" value="Fork_head_dom"/>
</dbReference>
<dbReference type="SMART" id="SM00339">
    <property type="entry name" value="FH"/>
    <property type="match status" value="1"/>
</dbReference>
<feature type="DNA-binding region" description="Fork-head" evidence="6">
    <location>
        <begin position="281"/>
        <end position="378"/>
    </location>
</feature>
<keyword evidence="3 6" id="KW-0238">DNA-binding</keyword>
<reference evidence="9 10" key="1">
    <citation type="journal article" date="2023" name="Sci. Data">
        <title>Genome assembly of the Korean intertidal mud-creeper Batillaria attramentaria.</title>
        <authorList>
            <person name="Patra A.K."/>
            <person name="Ho P.T."/>
            <person name="Jun S."/>
            <person name="Lee S.J."/>
            <person name="Kim Y."/>
            <person name="Won Y.J."/>
        </authorList>
    </citation>
    <scope>NUCLEOTIDE SEQUENCE [LARGE SCALE GENOMIC DNA]</scope>
    <source>
        <strain evidence="9">Wonlab-2016</strain>
    </source>
</reference>
<dbReference type="PANTHER" id="PTHR46721">
    <property type="entry name" value="FORKHEAD BOX PROTEIN N1"/>
    <property type="match status" value="1"/>
</dbReference>
<evidence type="ECO:0000313" key="9">
    <source>
        <dbReference type="EMBL" id="KAK7477172.1"/>
    </source>
</evidence>
<evidence type="ECO:0000256" key="7">
    <source>
        <dbReference type="SAM" id="MobiDB-lite"/>
    </source>
</evidence>
<name>A0ABD0JQJ2_9CAEN</name>
<dbReference type="Pfam" id="PF00250">
    <property type="entry name" value="Forkhead"/>
    <property type="match status" value="1"/>
</dbReference>
<dbReference type="AlphaFoldDB" id="A0ABD0JQJ2"/>